<dbReference type="Gene3D" id="3.40.50.2300">
    <property type="match status" value="2"/>
</dbReference>
<name>D4XJ29_9BURK</name>
<dbReference type="SUPFAM" id="SSF53822">
    <property type="entry name" value="Periplasmic binding protein-like I"/>
    <property type="match status" value="1"/>
</dbReference>
<dbReference type="InterPro" id="IPR051010">
    <property type="entry name" value="BCAA_transport"/>
</dbReference>
<dbReference type="Proteomes" id="UP000004510">
    <property type="component" value="Unassembled WGS sequence"/>
</dbReference>
<sequence>MRNAAINTTTVTHGNSREKNMKRTTTLAAAAVMGMALSATALADVKIGLLTTLTGPGSVLGQDQLDGFMLAVEQGGGKLGGVPVQIIKEDDQFKPEVGVQAARKLVQSDKVPIITGVVYSNVMLAVVRPVTSAGVFLVGSNAGPTNLAGKDCSPYFFSTSWNNTQRHEGSGEMANQMGFKKVYLLAPNYQAGKDAMAGFKRFYKGQIANEVFTQVNQPDYSVELAALADAKPDAAYVFFPGGMGVNFIKQYRQAGLFGKIPLLSVDTIDGATLPALQQDALGAVTNVPYSPDLDNAANKAFATAFRQKYNREPSSYAAQSYDAAQLIGSALKKTGGKVDDKDALRKALEAADFASVRGEFRYQPNHFPVAGFFRADVQAGADGKVAFVNKGPIFADLAKVSDQYAAQCVMK</sequence>
<keyword evidence="2" id="KW-0732">Signal</keyword>
<protein>
    <submittedName>
        <fullName evidence="4">Tat pathway signal sequence domain protein</fullName>
    </submittedName>
</protein>
<dbReference type="CDD" id="cd06359">
    <property type="entry name" value="PBP1_Nba-like"/>
    <property type="match status" value="1"/>
</dbReference>
<organism evidence="4 5">
    <name type="scientific">Achromobacter piechaudii ATCC 43553</name>
    <dbReference type="NCBI Taxonomy" id="742159"/>
    <lineage>
        <taxon>Bacteria</taxon>
        <taxon>Pseudomonadati</taxon>
        <taxon>Pseudomonadota</taxon>
        <taxon>Betaproteobacteria</taxon>
        <taxon>Burkholderiales</taxon>
        <taxon>Alcaligenaceae</taxon>
        <taxon>Achromobacter</taxon>
    </lineage>
</organism>
<reference evidence="5" key="1">
    <citation type="submission" date="2010-03" db="EMBL/GenBank/DDBJ databases">
        <title>Complete sequence of Mobiluncus curtisii ATCC 43063.</title>
        <authorList>
            <person name="Muzny D."/>
            <person name="Qin X."/>
            <person name="Deng J."/>
            <person name="Jiang H."/>
            <person name="Liu Y."/>
            <person name="Qu J."/>
            <person name="Song X.-Z."/>
            <person name="Zhang L."/>
            <person name="Thornton R."/>
            <person name="Coyle M."/>
            <person name="Francisco L."/>
            <person name="Jackson L."/>
            <person name="Javaid M."/>
            <person name="Korchina V."/>
            <person name="Kovar C."/>
            <person name="Mata R."/>
            <person name="Mathew T."/>
            <person name="Ngo R."/>
            <person name="Nguyen L."/>
            <person name="Nguyen N."/>
            <person name="Okwuonu G."/>
            <person name="Ongeri F."/>
            <person name="Pham C."/>
            <person name="Simmons D."/>
            <person name="Wilczek-Boney K."/>
            <person name="Hale W."/>
            <person name="Jakkamsetti A."/>
            <person name="Pham P."/>
            <person name="Ruth R."/>
            <person name="San Lucas F."/>
            <person name="Warren J."/>
            <person name="Zhang J."/>
            <person name="Zhao Z."/>
            <person name="Zhou C."/>
            <person name="Zhu D."/>
            <person name="Lee S."/>
            <person name="Bess C."/>
            <person name="Blankenburg K."/>
            <person name="Forbes L."/>
            <person name="Fu Q."/>
            <person name="Gubbala S."/>
            <person name="Hirani K."/>
            <person name="Jayaseelan J.C."/>
            <person name="Lara F."/>
            <person name="Munidasa M."/>
            <person name="Palculict T."/>
            <person name="Patil S."/>
            <person name="Pu L.-L."/>
            <person name="Saada N."/>
            <person name="Tang L."/>
            <person name="Weissenberger G."/>
            <person name="Zhu Y."/>
            <person name="Hemphill L."/>
            <person name="Shang Y."/>
            <person name="Youmans B."/>
            <person name="Ayvaz T."/>
            <person name="Ross M."/>
            <person name="Santibanez J."/>
            <person name="Aqrawi P."/>
            <person name="Gross S."/>
            <person name="Joshi V."/>
            <person name="Fowler G."/>
            <person name="Nazareth L."/>
            <person name="Reid J."/>
            <person name="Worley K."/>
            <person name="Petrosino J."/>
            <person name="Highlander S."/>
            <person name="Gibbs R."/>
            <person name="Gibbs R."/>
        </authorList>
    </citation>
    <scope>NUCLEOTIDE SEQUENCE [LARGE SCALE GENOMIC DNA]</scope>
    <source>
        <strain evidence="5">ATCC 43553</strain>
    </source>
</reference>
<comment type="caution">
    <text evidence="4">The sequence shown here is derived from an EMBL/GenBank/DDBJ whole genome shotgun (WGS) entry which is preliminary data.</text>
</comment>
<dbReference type="PATRIC" id="fig|742159.3.peg.1183"/>
<dbReference type="PANTHER" id="PTHR30483:SF6">
    <property type="entry name" value="PERIPLASMIC BINDING PROTEIN OF ABC TRANSPORTER FOR NATURAL AMINO ACIDS"/>
    <property type="match status" value="1"/>
</dbReference>
<dbReference type="Pfam" id="PF13458">
    <property type="entry name" value="Peripla_BP_6"/>
    <property type="match status" value="1"/>
</dbReference>
<evidence type="ECO:0000259" key="3">
    <source>
        <dbReference type="Pfam" id="PF13458"/>
    </source>
</evidence>
<dbReference type="AlphaFoldDB" id="D4XJ29"/>
<dbReference type="HOGENOM" id="CLU_027128_1_2_4"/>
<feature type="domain" description="Leucine-binding protein" evidence="3">
    <location>
        <begin position="45"/>
        <end position="379"/>
    </location>
</feature>
<dbReference type="InterPro" id="IPR028081">
    <property type="entry name" value="Leu-bd"/>
</dbReference>
<accession>D4XJ29</accession>
<dbReference type="eggNOG" id="COG0683">
    <property type="taxonomic scope" value="Bacteria"/>
</dbReference>
<dbReference type="InterPro" id="IPR028082">
    <property type="entry name" value="Peripla_BP_I"/>
</dbReference>
<evidence type="ECO:0000256" key="1">
    <source>
        <dbReference type="ARBA" id="ARBA00010062"/>
    </source>
</evidence>
<evidence type="ECO:0000313" key="4">
    <source>
        <dbReference type="EMBL" id="EFF73146.1"/>
    </source>
</evidence>
<comment type="similarity">
    <text evidence="1">Belongs to the leucine-binding protein family.</text>
</comment>
<dbReference type="PANTHER" id="PTHR30483">
    <property type="entry name" value="LEUCINE-SPECIFIC-BINDING PROTEIN"/>
    <property type="match status" value="1"/>
</dbReference>
<evidence type="ECO:0000256" key="2">
    <source>
        <dbReference type="ARBA" id="ARBA00022729"/>
    </source>
</evidence>
<dbReference type="EMBL" id="ADMS01000125">
    <property type="protein sequence ID" value="EFF73146.1"/>
    <property type="molecule type" value="Genomic_DNA"/>
</dbReference>
<evidence type="ECO:0000313" key="5">
    <source>
        <dbReference type="Proteomes" id="UP000004510"/>
    </source>
</evidence>
<gene>
    <name evidence="4" type="ORF">HMPREF0004_5476</name>
</gene>
<proteinExistence type="inferred from homology"/>